<reference evidence="8" key="1">
    <citation type="submission" date="2022-10" db="EMBL/GenBank/DDBJ databases">
        <title>The complete genomes of actinobacterial strains from the NBC collection.</title>
        <authorList>
            <person name="Joergensen T.S."/>
            <person name="Alvarez Arevalo M."/>
            <person name="Sterndorff E.B."/>
            <person name="Faurdal D."/>
            <person name="Vuksanovic O."/>
            <person name="Mourched A.-S."/>
            <person name="Charusanti P."/>
            <person name="Shaw S."/>
            <person name="Blin K."/>
            <person name="Weber T."/>
        </authorList>
    </citation>
    <scope>NUCLEOTIDE SEQUENCE</scope>
    <source>
        <strain evidence="8">NBC_01482</strain>
    </source>
</reference>
<dbReference type="InterPro" id="IPR050189">
    <property type="entry name" value="MFS_Efflux_Transporters"/>
</dbReference>
<evidence type="ECO:0000256" key="1">
    <source>
        <dbReference type="ARBA" id="ARBA00004651"/>
    </source>
</evidence>
<evidence type="ECO:0000313" key="9">
    <source>
        <dbReference type="Proteomes" id="UP001432062"/>
    </source>
</evidence>
<feature type="transmembrane region" description="Helical" evidence="6">
    <location>
        <begin position="20"/>
        <end position="41"/>
    </location>
</feature>
<gene>
    <name evidence="8" type="ORF">OG563_05615</name>
</gene>
<dbReference type="InterPro" id="IPR020846">
    <property type="entry name" value="MFS_dom"/>
</dbReference>
<dbReference type="Proteomes" id="UP001432062">
    <property type="component" value="Chromosome"/>
</dbReference>
<evidence type="ECO:0000259" key="7">
    <source>
        <dbReference type="PROSITE" id="PS50850"/>
    </source>
</evidence>
<keyword evidence="2" id="KW-1003">Cell membrane</keyword>
<feature type="transmembrane region" description="Helical" evidence="6">
    <location>
        <begin position="291"/>
        <end position="312"/>
    </location>
</feature>
<dbReference type="PANTHER" id="PTHR43124">
    <property type="entry name" value="PURINE EFFLUX PUMP PBUE"/>
    <property type="match status" value="1"/>
</dbReference>
<evidence type="ECO:0000256" key="5">
    <source>
        <dbReference type="ARBA" id="ARBA00023136"/>
    </source>
</evidence>
<evidence type="ECO:0000256" key="4">
    <source>
        <dbReference type="ARBA" id="ARBA00022989"/>
    </source>
</evidence>
<evidence type="ECO:0000256" key="3">
    <source>
        <dbReference type="ARBA" id="ARBA00022692"/>
    </source>
</evidence>
<feature type="transmembrane region" description="Helical" evidence="6">
    <location>
        <begin position="200"/>
        <end position="225"/>
    </location>
</feature>
<dbReference type="InterPro" id="IPR011701">
    <property type="entry name" value="MFS"/>
</dbReference>
<keyword evidence="5 6" id="KW-0472">Membrane</keyword>
<feature type="transmembrane region" description="Helical" evidence="6">
    <location>
        <begin position="265"/>
        <end position="285"/>
    </location>
</feature>
<feature type="transmembrane region" description="Helical" evidence="6">
    <location>
        <begin position="363"/>
        <end position="381"/>
    </location>
</feature>
<feature type="transmembrane region" description="Helical" evidence="6">
    <location>
        <begin position="148"/>
        <end position="166"/>
    </location>
</feature>
<dbReference type="CDD" id="cd06174">
    <property type="entry name" value="MFS"/>
    <property type="match status" value="1"/>
</dbReference>
<keyword evidence="3 6" id="KW-0812">Transmembrane</keyword>
<feature type="transmembrane region" description="Helical" evidence="6">
    <location>
        <begin position="53"/>
        <end position="73"/>
    </location>
</feature>
<keyword evidence="4 6" id="KW-1133">Transmembrane helix</keyword>
<dbReference type="RefSeq" id="WP_329415757.1">
    <property type="nucleotide sequence ID" value="NZ_CP109441.1"/>
</dbReference>
<dbReference type="PANTHER" id="PTHR43124:SF3">
    <property type="entry name" value="CHLORAMPHENICOL EFFLUX PUMP RV0191"/>
    <property type="match status" value="1"/>
</dbReference>
<dbReference type="Pfam" id="PF07690">
    <property type="entry name" value="MFS_1"/>
    <property type="match status" value="1"/>
</dbReference>
<dbReference type="EMBL" id="CP109441">
    <property type="protein sequence ID" value="WUV50929.1"/>
    <property type="molecule type" value="Genomic_DNA"/>
</dbReference>
<comment type="subcellular location">
    <subcellularLocation>
        <location evidence="1">Cell membrane</location>
        <topology evidence="1">Multi-pass membrane protein</topology>
    </subcellularLocation>
</comment>
<evidence type="ECO:0000256" key="6">
    <source>
        <dbReference type="SAM" id="Phobius"/>
    </source>
</evidence>
<evidence type="ECO:0000256" key="2">
    <source>
        <dbReference type="ARBA" id="ARBA00022475"/>
    </source>
</evidence>
<feature type="transmembrane region" description="Helical" evidence="6">
    <location>
        <begin position="79"/>
        <end position="101"/>
    </location>
</feature>
<protein>
    <submittedName>
        <fullName evidence="8">MFS transporter</fullName>
    </submittedName>
</protein>
<feature type="domain" description="Major facilitator superfamily (MFS) profile" evidence="7">
    <location>
        <begin position="1"/>
        <end position="387"/>
    </location>
</feature>
<keyword evidence="9" id="KW-1185">Reference proteome</keyword>
<dbReference type="SUPFAM" id="SSF103473">
    <property type="entry name" value="MFS general substrate transporter"/>
    <property type="match status" value="1"/>
</dbReference>
<dbReference type="PROSITE" id="PS50850">
    <property type="entry name" value="MFS"/>
    <property type="match status" value="1"/>
</dbReference>
<proteinExistence type="predicted"/>
<dbReference type="Gene3D" id="1.20.1250.20">
    <property type="entry name" value="MFS general substrate transporter like domains"/>
    <property type="match status" value="2"/>
</dbReference>
<organism evidence="8 9">
    <name type="scientific">Nocardia vinacea</name>
    <dbReference type="NCBI Taxonomy" id="96468"/>
    <lineage>
        <taxon>Bacteria</taxon>
        <taxon>Bacillati</taxon>
        <taxon>Actinomycetota</taxon>
        <taxon>Actinomycetes</taxon>
        <taxon>Mycobacteriales</taxon>
        <taxon>Nocardiaceae</taxon>
        <taxon>Nocardia</taxon>
    </lineage>
</organism>
<evidence type="ECO:0000313" key="8">
    <source>
        <dbReference type="EMBL" id="WUV50929.1"/>
    </source>
</evidence>
<sequence>MIAVLQRTSFGVSGLDAAERFHASPATLSGFVVLQVIVYAGMQIPAGLMLDRFGSRAMIVAGAAIMALGQGVLASTELLPLAIAGRVLVGTGDAFTFISVLRLVPHWFAPRRVPLISQLTGILGQFGQVLSALPFLAVLHSVGWPPAYLSAAALGVLFAALAAALIRDKPPGETTTDAPTRLREVGAQIRAVWTHPGTRLGFFTHMGTQFSITTFALMWGVPYLVSAQRLSQSTAGLLLTVSVGAAIAAGPILGILSARYPLRRSWLVLTIICANASVWTVVLMRNEPAPIWLLVLLVVVISVGGPGSMIGFDYARMFNPNTVLGTAQGMVNIGGFLATLLAIETMGIVLDHAGGYSFSSFRLAWLVQYPIWLIAVTGVLITRLKTRRHLAEHGIHVTPLRTVLARIRGTRRPGNR</sequence>
<name>A0ABZ1ZAH8_9NOCA</name>
<dbReference type="InterPro" id="IPR036259">
    <property type="entry name" value="MFS_trans_sf"/>
</dbReference>
<accession>A0ABZ1ZAH8</accession>
<feature type="transmembrane region" description="Helical" evidence="6">
    <location>
        <begin position="324"/>
        <end position="343"/>
    </location>
</feature>
<feature type="transmembrane region" description="Helical" evidence="6">
    <location>
        <begin position="237"/>
        <end position="258"/>
    </location>
</feature>